<dbReference type="EMBL" id="ALQA01000007">
    <property type="protein sequence ID" value="EJZ11685.1"/>
    <property type="molecule type" value="Genomic_DNA"/>
</dbReference>
<comment type="caution">
    <text evidence="1">The sequence shown here is derived from an EMBL/GenBank/DDBJ whole genome shotgun (WGS) entry which is preliminary data.</text>
</comment>
<dbReference type="Proteomes" id="UP000006072">
    <property type="component" value="Unassembled WGS sequence"/>
</dbReference>
<protein>
    <submittedName>
        <fullName evidence="1">Uncharacterized protein</fullName>
    </submittedName>
</protein>
<name>K0V2S5_MYCVA</name>
<evidence type="ECO:0000313" key="1">
    <source>
        <dbReference type="EMBL" id="EJZ11685.1"/>
    </source>
</evidence>
<sequence>MAEWKLTTSADADVMPAASRTSRSPGVFGILIKASIGRMFGYCARMVATCNKSPMLTSLALTAFWTASESIRTGWPSARLMAGISRRPKIGTSSGVGYSEALKASPPATTAAINAREPRDCCLTRFPTGCFGVAQANEFRRSDI</sequence>
<evidence type="ECO:0000313" key="2">
    <source>
        <dbReference type="Proteomes" id="UP000006072"/>
    </source>
</evidence>
<dbReference type="AlphaFoldDB" id="K0V2S5"/>
<dbReference type="HOGENOM" id="CLU_1794414_0_0_11"/>
<keyword evidence="2" id="KW-1185">Reference proteome</keyword>
<reference evidence="1 2" key="1">
    <citation type="journal article" date="2012" name="J. Bacteriol.">
        <title>Complete Genome Sequence of Mycobacterium vaccae Type Strain ATCC 25954.</title>
        <authorList>
            <person name="Ho Y.S."/>
            <person name="Adroub S.A."/>
            <person name="Abadi M."/>
            <person name="Al Alwan B."/>
            <person name="Alkhateeb R."/>
            <person name="Gao G."/>
            <person name="Ragab A."/>
            <person name="Ali S."/>
            <person name="van Soolingen D."/>
            <person name="Bitter W."/>
            <person name="Pain A."/>
            <person name="Abdallah A.M."/>
        </authorList>
    </citation>
    <scope>NUCLEOTIDE SEQUENCE [LARGE SCALE GENOMIC DNA]</scope>
    <source>
        <strain evidence="1 2">ATCC 25954</strain>
    </source>
</reference>
<proteinExistence type="predicted"/>
<organism evidence="1 2">
    <name type="scientific">Mycolicibacterium vaccae ATCC 25954</name>
    <dbReference type="NCBI Taxonomy" id="1194972"/>
    <lineage>
        <taxon>Bacteria</taxon>
        <taxon>Bacillati</taxon>
        <taxon>Actinomycetota</taxon>
        <taxon>Actinomycetes</taxon>
        <taxon>Mycobacteriales</taxon>
        <taxon>Mycobacteriaceae</taxon>
        <taxon>Mycolicibacterium</taxon>
    </lineage>
</organism>
<gene>
    <name evidence="1" type="ORF">MVAC_05232</name>
</gene>
<accession>K0V2S5</accession>